<evidence type="ECO:0000256" key="2">
    <source>
        <dbReference type="ARBA" id="ARBA00007639"/>
    </source>
</evidence>
<organism evidence="6 7">
    <name type="scientific">Marinomonas spartinae</name>
    <dbReference type="NCBI Taxonomy" id="1792290"/>
    <lineage>
        <taxon>Bacteria</taxon>
        <taxon>Pseudomonadati</taxon>
        <taxon>Pseudomonadota</taxon>
        <taxon>Gammaproteobacteria</taxon>
        <taxon>Oceanospirillales</taxon>
        <taxon>Oceanospirillaceae</taxon>
        <taxon>Marinomonas</taxon>
    </lineage>
</organism>
<name>A0A1A8TT95_9GAMM</name>
<accession>A0A1A8TT95</accession>
<sequence length="335" mass="36102">MRRVAVLKSYGRFLRLNFFRGRLLSCLVSAVFATALFAATPVPSSSLESTSKTPVLTSIGISVSDLGNPYFVKLIDATAAKAKELAGGPVKMLIHSDAYDLDRQIKQVNEFIKAGVDLIILTAADPYKIAPVVAKAQRAGIKVIAVDVNAQGADATITTDNVQAGMEACERLAKQIHYKGNFVIINGVLVSSVVERVAGCKSVLSKYPNISLLSYRMNGSGSVDGGMEVMTYLMEKYPHLDAVFAINDPTALGALRAAQQAGRKDFIIASVDGAKFAEKMIHQDNQWVATAVQRPKEMADKAVEIGLALLEGRPVPQRFIQIPSVLVEKPLPKTQ</sequence>
<dbReference type="PANTHER" id="PTHR46847">
    <property type="entry name" value="D-ALLOSE-BINDING PERIPLASMIC PROTEIN-RELATED"/>
    <property type="match status" value="1"/>
</dbReference>
<dbReference type="AlphaFoldDB" id="A0A1A8TT95"/>
<dbReference type="Proteomes" id="UP000092544">
    <property type="component" value="Unassembled WGS sequence"/>
</dbReference>
<dbReference type="EMBL" id="FLOB01000020">
    <property type="protein sequence ID" value="SBS37632.1"/>
    <property type="molecule type" value="Genomic_DNA"/>
</dbReference>
<comment type="subcellular location">
    <subcellularLocation>
        <location evidence="1">Cell envelope</location>
    </subcellularLocation>
</comment>
<dbReference type="InterPro" id="IPR028082">
    <property type="entry name" value="Peripla_BP_I"/>
</dbReference>
<dbReference type="RefSeq" id="WP_083201076.1">
    <property type="nucleotide sequence ID" value="NZ_FLOB01000020.1"/>
</dbReference>
<evidence type="ECO:0000256" key="1">
    <source>
        <dbReference type="ARBA" id="ARBA00004196"/>
    </source>
</evidence>
<feature type="domain" description="Periplasmic binding protein" evidence="5">
    <location>
        <begin position="59"/>
        <end position="313"/>
    </location>
</feature>
<dbReference type="OrthoDB" id="250606at2"/>
<evidence type="ECO:0000256" key="3">
    <source>
        <dbReference type="ARBA" id="ARBA00022729"/>
    </source>
</evidence>
<dbReference type="GO" id="GO:0030246">
    <property type="term" value="F:carbohydrate binding"/>
    <property type="evidence" value="ECO:0007669"/>
    <property type="project" value="UniProtKB-ARBA"/>
</dbReference>
<dbReference type="STRING" id="1792290.MSP8886_04204"/>
<keyword evidence="7" id="KW-1185">Reference proteome</keyword>
<evidence type="ECO:0000256" key="4">
    <source>
        <dbReference type="SAM" id="SignalP"/>
    </source>
</evidence>
<dbReference type="SUPFAM" id="SSF53822">
    <property type="entry name" value="Periplasmic binding protein-like I"/>
    <property type="match status" value="1"/>
</dbReference>
<comment type="similarity">
    <text evidence="2">Belongs to the bacterial solute-binding protein 2 family.</text>
</comment>
<proteinExistence type="inferred from homology"/>
<dbReference type="Pfam" id="PF13407">
    <property type="entry name" value="Peripla_BP_4"/>
    <property type="match status" value="1"/>
</dbReference>
<protein>
    <submittedName>
        <fullName evidence="6">D-ribose-binding periplasmic protein</fullName>
    </submittedName>
</protein>
<dbReference type="Gene3D" id="3.40.50.2300">
    <property type="match status" value="2"/>
</dbReference>
<feature type="chain" id="PRO_5008379272" evidence="4">
    <location>
        <begin position="39"/>
        <end position="335"/>
    </location>
</feature>
<dbReference type="PANTHER" id="PTHR46847:SF2">
    <property type="entry name" value="ABC TRANSPORTER SUGAR-BINDING PROTEIN"/>
    <property type="match status" value="1"/>
</dbReference>
<keyword evidence="3 4" id="KW-0732">Signal</keyword>
<reference evidence="6 7" key="1">
    <citation type="submission" date="2016-06" db="EMBL/GenBank/DDBJ databases">
        <authorList>
            <person name="Kjaerup R.B."/>
            <person name="Dalgaard T.S."/>
            <person name="Juul-Madsen H.R."/>
        </authorList>
    </citation>
    <scope>NUCLEOTIDE SEQUENCE [LARGE SCALE GENOMIC DNA]</scope>
    <source>
        <strain evidence="6 7">CECT 8886</strain>
    </source>
</reference>
<dbReference type="GO" id="GO:0055085">
    <property type="term" value="P:transmembrane transport"/>
    <property type="evidence" value="ECO:0007669"/>
    <property type="project" value="UniProtKB-ARBA"/>
</dbReference>
<dbReference type="InterPro" id="IPR025997">
    <property type="entry name" value="SBP_2_dom"/>
</dbReference>
<evidence type="ECO:0000313" key="6">
    <source>
        <dbReference type="EMBL" id="SBS37632.1"/>
    </source>
</evidence>
<gene>
    <name evidence="6" type="primary">rbsB_2</name>
    <name evidence="6" type="ORF">MSP8886_04204</name>
</gene>
<dbReference type="GO" id="GO:0030313">
    <property type="term" value="C:cell envelope"/>
    <property type="evidence" value="ECO:0007669"/>
    <property type="project" value="UniProtKB-SubCell"/>
</dbReference>
<evidence type="ECO:0000259" key="5">
    <source>
        <dbReference type="Pfam" id="PF13407"/>
    </source>
</evidence>
<feature type="signal peptide" evidence="4">
    <location>
        <begin position="1"/>
        <end position="38"/>
    </location>
</feature>
<evidence type="ECO:0000313" key="7">
    <source>
        <dbReference type="Proteomes" id="UP000092544"/>
    </source>
</evidence>